<evidence type="ECO:0000256" key="1">
    <source>
        <dbReference type="SAM" id="SignalP"/>
    </source>
</evidence>
<name>A0AAU7ART6_9ACTN</name>
<accession>A0AAU7ART6</accession>
<protein>
    <recommendedName>
        <fullName evidence="3">FlgD Ig-like domain-containing protein</fullName>
    </recommendedName>
</protein>
<evidence type="ECO:0000313" key="2">
    <source>
        <dbReference type="EMBL" id="XAY04303.1"/>
    </source>
</evidence>
<dbReference type="AlphaFoldDB" id="A0AAU7ART6"/>
<feature type="signal peptide" evidence="1">
    <location>
        <begin position="1"/>
        <end position="40"/>
    </location>
</feature>
<dbReference type="RefSeq" id="WP_354700844.1">
    <property type="nucleotide sequence ID" value="NZ_CP114014.1"/>
</dbReference>
<feature type="chain" id="PRO_5043313417" description="FlgD Ig-like domain-containing protein" evidence="1">
    <location>
        <begin position="41"/>
        <end position="369"/>
    </location>
</feature>
<dbReference type="Gene3D" id="2.60.40.4070">
    <property type="match status" value="1"/>
</dbReference>
<proteinExistence type="predicted"/>
<dbReference type="KEGG" id="parq:DSM112329_01136"/>
<organism evidence="2">
    <name type="scientific">Paraconexibacter sp. AEG42_29</name>
    <dbReference type="NCBI Taxonomy" id="2997339"/>
    <lineage>
        <taxon>Bacteria</taxon>
        <taxon>Bacillati</taxon>
        <taxon>Actinomycetota</taxon>
        <taxon>Thermoleophilia</taxon>
        <taxon>Solirubrobacterales</taxon>
        <taxon>Paraconexibacteraceae</taxon>
        <taxon>Paraconexibacter</taxon>
    </lineage>
</organism>
<dbReference type="EMBL" id="CP114014">
    <property type="protein sequence ID" value="XAY04303.1"/>
    <property type="molecule type" value="Genomic_DNA"/>
</dbReference>
<keyword evidence="1" id="KW-0732">Signal</keyword>
<gene>
    <name evidence="2" type="ORF">DSM112329_01136</name>
</gene>
<sequence>MSAAQAPAKSPTRDRPRLIRRALILLTAAGALAVPGAAGAAPGVEFTNTGKDCRNLAIMADLDPAGVRELLPARFTPVSPPQGFVELAECPSGTIDGAPTGAYRIAEAAIVIQTPVPMDDPGGTITQDIFAVSQLDTNAELSRRKREVGFRSEVVDIGFARSGLLGTHVEATIPWPFSPYTMSADLTPSTPPLPITIVTRIWGLGPRGLVLTRNDIERVDEGSVAFGTATFAVGSPLARLFGQTTVQGTGIAGRGTFTNVTRIVEPAAAPAPTPVRPALAVRIENRRVVRLSVAGAGGPLVATVRRGRGAAGKVVRTLRGRSPLRWGGRTAGGARVAAGDYTLRVRTAAGARIGAVRVRLTGSGLQRLP</sequence>
<reference evidence="2" key="1">
    <citation type="submission" date="2022-12" db="EMBL/GenBank/DDBJ databases">
        <title>Paraconexibacter alkalitolerans sp. nov. and Baekduia alba sp. nov., isolated from soil and emended description of the genera Paraconexibacter (Chun et al., 2020) and Baekduia (An et al., 2020).</title>
        <authorList>
            <person name="Vieira S."/>
            <person name="Huber K.J."/>
            <person name="Geppert A."/>
            <person name="Wolf J."/>
            <person name="Neumann-Schaal M."/>
            <person name="Muesken M."/>
            <person name="Overmann J."/>
        </authorList>
    </citation>
    <scope>NUCLEOTIDE SEQUENCE</scope>
    <source>
        <strain evidence="2">AEG42_29</strain>
    </source>
</reference>
<evidence type="ECO:0008006" key="3">
    <source>
        <dbReference type="Google" id="ProtNLM"/>
    </source>
</evidence>